<feature type="domain" description="Reverse transcriptase" evidence="3">
    <location>
        <begin position="1"/>
        <end position="191"/>
    </location>
</feature>
<comment type="similarity">
    <text evidence="1">Belongs to the beta type-B retroviral polymerase family. HERV class-II K(HML-2) pol subfamily.</text>
</comment>
<proteinExistence type="inferred from homology"/>
<dbReference type="GO" id="GO:0004523">
    <property type="term" value="F:RNA-DNA hybrid ribonuclease activity"/>
    <property type="evidence" value="ECO:0007669"/>
    <property type="project" value="UniProtKB-EC"/>
</dbReference>
<sequence>MMSFTRLQESKSTFVCFVDLKKAFDSIDRDLLQYKLLMYGINGQFYKAIKALYKAPLACVQVNDLKTGWFSTPFGVKQGDVLSPTLFSIYVNDLAQEIKKTNLGIDINNWNLSILLYADDIIFIADEEIKLQGMLNTMNDWCNKWRFTINSDKTQIVHFRKPLVPQSNFLFYFGKTTLMFTDTYKYLGFSSWKGCLTSVTTPPRSYSEKDEVSQMLKEYSSAQNQSI</sequence>
<evidence type="ECO:0000313" key="4">
    <source>
        <dbReference type="Ensembl" id="ENSORLP00015017014.1"/>
    </source>
</evidence>
<evidence type="ECO:0000259" key="3">
    <source>
        <dbReference type="PROSITE" id="PS50878"/>
    </source>
</evidence>
<dbReference type="CDD" id="cd01650">
    <property type="entry name" value="RT_nLTR_like"/>
    <property type="match status" value="1"/>
</dbReference>
<dbReference type="InterPro" id="IPR043128">
    <property type="entry name" value="Rev_trsase/Diguanyl_cyclase"/>
</dbReference>
<reference evidence="4" key="4">
    <citation type="submission" date="2025-09" db="UniProtKB">
        <authorList>
            <consortium name="Ensembl"/>
        </authorList>
    </citation>
    <scope>IDENTIFICATION</scope>
    <source>
        <strain evidence="4">HSOK</strain>
    </source>
</reference>
<dbReference type="EC" id="3.1.26.4" evidence="2"/>
<dbReference type="Proteomes" id="UP000265200">
    <property type="component" value="Chromosome 5"/>
</dbReference>
<evidence type="ECO:0000256" key="1">
    <source>
        <dbReference type="ARBA" id="ARBA00010879"/>
    </source>
</evidence>
<dbReference type="AlphaFoldDB" id="A0A3P9IAU3"/>
<dbReference type="Ensembl" id="ENSORLT00015025354.1">
    <property type="protein sequence ID" value="ENSORLP00015017014.1"/>
    <property type="gene ID" value="ENSORLG00015018017.1"/>
</dbReference>
<protein>
    <recommendedName>
        <fullName evidence="2">ribonuclease H</fullName>
        <ecNumber evidence="2">3.1.26.4</ecNumber>
    </recommendedName>
</protein>
<dbReference type="Gene3D" id="3.30.70.270">
    <property type="match status" value="1"/>
</dbReference>
<dbReference type="SUPFAM" id="SSF56672">
    <property type="entry name" value="DNA/RNA polymerases"/>
    <property type="match status" value="1"/>
</dbReference>
<dbReference type="InterPro" id="IPR000477">
    <property type="entry name" value="RT_dom"/>
</dbReference>
<dbReference type="Pfam" id="PF00078">
    <property type="entry name" value="RVT_1"/>
    <property type="match status" value="1"/>
</dbReference>
<accession>A0A3P9IAU3</accession>
<reference key="1">
    <citation type="journal article" date="2007" name="Nature">
        <title>The medaka draft genome and insights into vertebrate genome evolution.</title>
        <authorList>
            <person name="Kasahara M."/>
            <person name="Naruse K."/>
            <person name="Sasaki S."/>
            <person name="Nakatani Y."/>
            <person name="Qu W."/>
            <person name="Ahsan B."/>
            <person name="Yamada T."/>
            <person name="Nagayasu Y."/>
            <person name="Doi K."/>
            <person name="Kasai Y."/>
            <person name="Jindo T."/>
            <person name="Kobayashi D."/>
            <person name="Shimada A."/>
            <person name="Toyoda A."/>
            <person name="Kuroki Y."/>
            <person name="Fujiyama A."/>
            <person name="Sasaki T."/>
            <person name="Shimizu A."/>
            <person name="Asakawa S."/>
            <person name="Shimizu N."/>
            <person name="Hashimoto S."/>
            <person name="Yang J."/>
            <person name="Lee Y."/>
            <person name="Matsushima K."/>
            <person name="Sugano S."/>
            <person name="Sakaizumi M."/>
            <person name="Narita T."/>
            <person name="Ohishi K."/>
            <person name="Haga S."/>
            <person name="Ohta F."/>
            <person name="Nomoto H."/>
            <person name="Nogata K."/>
            <person name="Morishita T."/>
            <person name="Endo T."/>
            <person name="Shin-I T."/>
            <person name="Takeda H."/>
            <person name="Morishita S."/>
            <person name="Kohara Y."/>
        </authorList>
    </citation>
    <scope>NUCLEOTIDE SEQUENCE [LARGE SCALE GENOMIC DNA]</scope>
    <source>
        <strain>Hd-rR</strain>
    </source>
</reference>
<name>A0A3P9IAU3_ORYLA</name>
<evidence type="ECO:0000256" key="2">
    <source>
        <dbReference type="ARBA" id="ARBA00012180"/>
    </source>
</evidence>
<dbReference type="PANTHER" id="PTHR47027">
    <property type="entry name" value="REVERSE TRANSCRIPTASE DOMAIN-CONTAINING PROTEIN"/>
    <property type="match status" value="1"/>
</dbReference>
<dbReference type="PROSITE" id="PS50878">
    <property type="entry name" value="RT_POL"/>
    <property type="match status" value="1"/>
</dbReference>
<dbReference type="PANTHER" id="PTHR47027:SF26">
    <property type="entry name" value="REVERSE TRANSCRIPTASE DOMAIN-CONTAINING PROTEIN"/>
    <property type="match status" value="1"/>
</dbReference>
<dbReference type="InterPro" id="IPR043502">
    <property type="entry name" value="DNA/RNA_pol_sf"/>
</dbReference>
<organism evidence="4 5">
    <name type="scientific">Oryzias latipes</name>
    <name type="common">Japanese rice fish</name>
    <name type="synonym">Japanese killifish</name>
    <dbReference type="NCBI Taxonomy" id="8090"/>
    <lineage>
        <taxon>Eukaryota</taxon>
        <taxon>Metazoa</taxon>
        <taxon>Chordata</taxon>
        <taxon>Craniata</taxon>
        <taxon>Vertebrata</taxon>
        <taxon>Euteleostomi</taxon>
        <taxon>Actinopterygii</taxon>
        <taxon>Neopterygii</taxon>
        <taxon>Teleostei</taxon>
        <taxon>Neoteleostei</taxon>
        <taxon>Acanthomorphata</taxon>
        <taxon>Ovalentaria</taxon>
        <taxon>Atherinomorphae</taxon>
        <taxon>Beloniformes</taxon>
        <taxon>Adrianichthyidae</taxon>
        <taxon>Oryziinae</taxon>
        <taxon>Oryzias</taxon>
    </lineage>
</organism>
<reference evidence="4 5" key="2">
    <citation type="submission" date="2017-04" db="EMBL/GenBank/DDBJ databases">
        <title>CpG methylation of centromeres and impact of large insertions on vertebrate speciation.</title>
        <authorList>
            <person name="Ichikawa K."/>
            <person name="Yoshimura J."/>
            <person name="Morishita S."/>
        </authorList>
    </citation>
    <scope>NUCLEOTIDE SEQUENCE</scope>
    <source>
        <strain evidence="4 5">HSOK</strain>
    </source>
</reference>
<evidence type="ECO:0000313" key="5">
    <source>
        <dbReference type="Proteomes" id="UP000265200"/>
    </source>
</evidence>
<reference evidence="4" key="3">
    <citation type="submission" date="2025-08" db="UniProtKB">
        <authorList>
            <consortium name="Ensembl"/>
        </authorList>
    </citation>
    <scope>IDENTIFICATION</scope>
    <source>
        <strain evidence="4">HSOK</strain>
    </source>
</reference>